<feature type="signal peptide" evidence="9">
    <location>
        <begin position="1"/>
        <end position="24"/>
    </location>
</feature>
<dbReference type="InterPro" id="IPR050542">
    <property type="entry name" value="Glycosyl_Hydrlase18_Chitinase"/>
</dbReference>
<dbReference type="GO" id="GO:0006032">
    <property type="term" value="P:chitin catabolic process"/>
    <property type="evidence" value="ECO:0007669"/>
    <property type="project" value="UniProtKB-KW"/>
</dbReference>
<feature type="compositionally biased region" description="Low complexity" evidence="8">
    <location>
        <begin position="329"/>
        <end position="369"/>
    </location>
</feature>
<keyword evidence="9" id="KW-0732">Signal</keyword>
<keyword evidence="3" id="KW-0378">Hydrolase</keyword>
<feature type="domain" description="GH18" evidence="10">
    <location>
        <begin position="31"/>
        <end position="319"/>
    </location>
</feature>
<dbReference type="GO" id="GO:0008843">
    <property type="term" value="F:endochitinase activity"/>
    <property type="evidence" value="ECO:0007669"/>
    <property type="project" value="UniProtKB-EC"/>
</dbReference>
<evidence type="ECO:0000313" key="11">
    <source>
        <dbReference type="EMBL" id="GJJ67705.1"/>
    </source>
</evidence>
<keyword evidence="7" id="KW-0624">Polysaccharide degradation</keyword>
<dbReference type="PROSITE" id="PS51910">
    <property type="entry name" value="GH18_2"/>
    <property type="match status" value="1"/>
</dbReference>
<feature type="compositionally biased region" description="Basic and acidic residues" evidence="8">
    <location>
        <begin position="536"/>
        <end position="546"/>
    </location>
</feature>
<dbReference type="InterPro" id="IPR036573">
    <property type="entry name" value="CBM_sf_5/12"/>
</dbReference>
<dbReference type="CDD" id="cd12215">
    <property type="entry name" value="ChiC_BD"/>
    <property type="match status" value="2"/>
</dbReference>
<dbReference type="AlphaFoldDB" id="A0A9P3LRM1"/>
<comment type="catalytic activity">
    <reaction evidence="1">
        <text>Random endo-hydrolysis of N-acetyl-beta-D-glucosaminide (1-&gt;4)-beta-linkages in chitin and chitodextrins.</text>
        <dbReference type="EC" id="3.2.1.14"/>
    </reaction>
</comment>
<dbReference type="EC" id="3.2.1.14" evidence="2"/>
<dbReference type="SUPFAM" id="SSF51445">
    <property type="entry name" value="(Trans)glycosidases"/>
    <property type="match status" value="1"/>
</dbReference>
<keyword evidence="5" id="KW-0119">Carbohydrate metabolism</keyword>
<sequence length="546" mass="56088">MFFNTRTALCALLGLAAVSRTAVAFNALSHTNVVNYWGQNSVSATGGNESSLATYCQGDTIDVFAIAFISQIVNGEPILNLSDHCGNTFANSSLLDCPQVGEDIKTCQANGKALVISIGGASGSYSIDTASAGTAFAEQVWDTFLGGSSSTRPFGDAVLDGVDLDLEAGTNEGYIAFIQTLRTKFTASSKSYYITAAPQCPYPDLATSAALDAAWFDLVWVQFYNNYCGVNTYGTSNFNFDQWDTWASTVSINKDVRVLLGVPGGPGAAGSGVVSASQLNTVLAGVKSYASFGGVMMWDAGIAAQSGLAASAASYLHSLPSGGSGGGSSPSAQPSAQPSPTTTTTTKSASKTTAPSTMTSPAQASPTPTQGGGGGSESCSAAAWNSATAYNGGAVVSYNGHTYTAQWWTQGNVPTSGAPWTDNGACSGTGSTPTPSVGCAGAPAWSSGTAYSSGAKVTYNGNLYTAQWWTQGDTPGTNSVWVQGAACTSSDSEVNTSKSTTKTTKTSKSTTKTSKSAVKTSKAPTKKARNGKRRLYSPEKFESWRL</sequence>
<dbReference type="Proteomes" id="UP000827284">
    <property type="component" value="Unassembled WGS sequence"/>
</dbReference>
<dbReference type="InterPro" id="IPR001223">
    <property type="entry name" value="Glyco_hydro18_cat"/>
</dbReference>
<dbReference type="OrthoDB" id="6020543at2759"/>
<dbReference type="PROSITE" id="PS01095">
    <property type="entry name" value="GH18_1"/>
    <property type="match status" value="1"/>
</dbReference>
<dbReference type="EMBL" id="BQFW01000001">
    <property type="protein sequence ID" value="GJJ67705.1"/>
    <property type="molecule type" value="Genomic_DNA"/>
</dbReference>
<feature type="compositionally biased region" description="Polar residues" evidence="8">
    <location>
        <begin position="424"/>
        <end position="435"/>
    </location>
</feature>
<feature type="region of interest" description="Disordered" evidence="8">
    <location>
        <begin position="491"/>
        <end position="546"/>
    </location>
</feature>
<dbReference type="InterPro" id="IPR003610">
    <property type="entry name" value="CBM5/12"/>
</dbReference>
<evidence type="ECO:0000256" key="5">
    <source>
        <dbReference type="ARBA" id="ARBA00023277"/>
    </source>
</evidence>
<feature type="region of interest" description="Disordered" evidence="8">
    <location>
        <begin position="321"/>
        <end position="378"/>
    </location>
</feature>
<evidence type="ECO:0000256" key="3">
    <source>
        <dbReference type="ARBA" id="ARBA00022801"/>
    </source>
</evidence>
<organism evidence="11 12">
    <name type="scientific">Entomortierella parvispora</name>
    <dbReference type="NCBI Taxonomy" id="205924"/>
    <lineage>
        <taxon>Eukaryota</taxon>
        <taxon>Fungi</taxon>
        <taxon>Fungi incertae sedis</taxon>
        <taxon>Mucoromycota</taxon>
        <taxon>Mortierellomycotina</taxon>
        <taxon>Mortierellomycetes</taxon>
        <taxon>Mortierellales</taxon>
        <taxon>Mortierellaceae</taxon>
        <taxon>Entomortierella</taxon>
    </lineage>
</organism>
<evidence type="ECO:0000256" key="1">
    <source>
        <dbReference type="ARBA" id="ARBA00000822"/>
    </source>
</evidence>
<dbReference type="PANTHER" id="PTHR45708:SF49">
    <property type="entry name" value="ENDOCHITINASE"/>
    <property type="match status" value="1"/>
</dbReference>
<feature type="chain" id="PRO_5040448281" description="chitinase" evidence="9">
    <location>
        <begin position="25"/>
        <end position="546"/>
    </location>
</feature>
<keyword evidence="12" id="KW-1185">Reference proteome</keyword>
<dbReference type="SMART" id="SM00495">
    <property type="entry name" value="ChtBD3"/>
    <property type="match status" value="2"/>
</dbReference>
<evidence type="ECO:0000259" key="10">
    <source>
        <dbReference type="PROSITE" id="PS51910"/>
    </source>
</evidence>
<dbReference type="GO" id="GO:0030246">
    <property type="term" value="F:carbohydrate binding"/>
    <property type="evidence" value="ECO:0007669"/>
    <property type="project" value="InterPro"/>
</dbReference>
<evidence type="ECO:0000256" key="4">
    <source>
        <dbReference type="ARBA" id="ARBA00023024"/>
    </source>
</evidence>
<dbReference type="GO" id="GO:0000272">
    <property type="term" value="P:polysaccharide catabolic process"/>
    <property type="evidence" value="ECO:0007669"/>
    <property type="project" value="UniProtKB-KW"/>
</dbReference>
<dbReference type="PANTHER" id="PTHR45708">
    <property type="entry name" value="ENDOCHITINASE"/>
    <property type="match status" value="1"/>
</dbReference>
<dbReference type="InterPro" id="IPR001579">
    <property type="entry name" value="Glyco_hydro_18_chit_AS"/>
</dbReference>
<dbReference type="InterPro" id="IPR017853">
    <property type="entry name" value="GH"/>
</dbReference>
<dbReference type="Gene3D" id="2.10.10.20">
    <property type="entry name" value="Carbohydrate-binding module superfamily 5/12"/>
    <property type="match status" value="2"/>
</dbReference>
<name>A0A9P3LRM1_9FUNG</name>
<dbReference type="Pfam" id="PF02839">
    <property type="entry name" value="CBM_5_12"/>
    <property type="match status" value="2"/>
</dbReference>
<feature type="region of interest" description="Disordered" evidence="8">
    <location>
        <begin position="414"/>
        <end position="436"/>
    </location>
</feature>
<proteinExistence type="predicted"/>
<protein>
    <recommendedName>
        <fullName evidence="2">chitinase</fullName>
        <ecNumber evidence="2">3.2.1.14</ecNumber>
    </recommendedName>
</protein>
<evidence type="ECO:0000256" key="2">
    <source>
        <dbReference type="ARBA" id="ARBA00012729"/>
    </source>
</evidence>
<keyword evidence="4" id="KW-0146">Chitin degradation</keyword>
<reference evidence="11" key="1">
    <citation type="submission" date="2021-11" db="EMBL/GenBank/DDBJ databases">
        <authorList>
            <person name="Herlambang A."/>
            <person name="Guo Y."/>
            <person name="Takashima Y."/>
            <person name="Nishizawa T."/>
        </authorList>
    </citation>
    <scope>NUCLEOTIDE SEQUENCE</scope>
    <source>
        <strain evidence="11">E1425</strain>
    </source>
</reference>
<evidence type="ECO:0000313" key="12">
    <source>
        <dbReference type="Proteomes" id="UP000827284"/>
    </source>
</evidence>
<reference evidence="11" key="2">
    <citation type="journal article" date="2022" name="Microbiol. Resour. Announc.">
        <title>Whole-Genome Sequence of Entomortierella parvispora E1425, a Mucoromycotan Fungus Associated with Burkholderiaceae-Related Endosymbiotic Bacteria.</title>
        <authorList>
            <person name="Herlambang A."/>
            <person name="Guo Y."/>
            <person name="Takashima Y."/>
            <person name="Narisawa K."/>
            <person name="Ohta H."/>
            <person name="Nishizawa T."/>
        </authorList>
    </citation>
    <scope>NUCLEOTIDE SEQUENCE</scope>
    <source>
        <strain evidence="11">E1425</strain>
    </source>
</reference>
<evidence type="ECO:0000256" key="7">
    <source>
        <dbReference type="ARBA" id="ARBA00023326"/>
    </source>
</evidence>
<evidence type="ECO:0000256" key="8">
    <source>
        <dbReference type="SAM" id="MobiDB-lite"/>
    </source>
</evidence>
<evidence type="ECO:0000256" key="9">
    <source>
        <dbReference type="SAM" id="SignalP"/>
    </source>
</evidence>
<dbReference type="Gene3D" id="3.20.20.80">
    <property type="entry name" value="Glycosidases"/>
    <property type="match status" value="1"/>
</dbReference>
<dbReference type="SUPFAM" id="SSF51055">
    <property type="entry name" value="Carbohydrate binding domain"/>
    <property type="match status" value="2"/>
</dbReference>
<accession>A0A9P3LRM1</accession>
<feature type="compositionally biased region" description="Basic residues" evidence="8">
    <location>
        <begin position="524"/>
        <end position="535"/>
    </location>
</feature>
<dbReference type="GO" id="GO:0005576">
    <property type="term" value="C:extracellular region"/>
    <property type="evidence" value="ECO:0007669"/>
    <property type="project" value="InterPro"/>
</dbReference>
<gene>
    <name evidence="11" type="ORF">EMPS_00051</name>
</gene>
<feature type="compositionally biased region" description="Low complexity" evidence="8">
    <location>
        <begin position="496"/>
        <end position="523"/>
    </location>
</feature>
<evidence type="ECO:0000256" key="6">
    <source>
        <dbReference type="ARBA" id="ARBA00023295"/>
    </source>
</evidence>
<comment type="caution">
    <text evidence="11">The sequence shown here is derived from an EMBL/GenBank/DDBJ whole genome shotgun (WGS) entry which is preliminary data.</text>
</comment>
<keyword evidence="6" id="KW-0326">Glycosidase</keyword>